<feature type="region of interest" description="Disordered" evidence="6">
    <location>
        <begin position="398"/>
        <end position="418"/>
    </location>
</feature>
<keyword evidence="7" id="KW-1133">Transmembrane helix</keyword>
<feature type="domain" description="Fibronectin type-III" evidence="8">
    <location>
        <begin position="92"/>
        <end position="218"/>
    </location>
</feature>
<keyword evidence="7" id="KW-0812">Transmembrane</keyword>
<keyword evidence="2" id="KW-0677">Repeat</keyword>
<dbReference type="PANTHER" id="PTHR23036:SF151">
    <property type="entry name" value="FIBRONECTIN TYPE-III DOMAIN-CONTAINING PROTEIN"/>
    <property type="match status" value="1"/>
</dbReference>
<keyword evidence="4" id="KW-0675">Receptor</keyword>
<protein>
    <submittedName>
        <fullName evidence="9">Uncharacterized protein LOC100180191</fullName>
    </submittedName>
</protein>
<keyword evidence="1" id="KW-0732">Signal</keyword>
<evidence type="ECO:0000313" key="9">
    <source>
        <dbReference type="EMBL" id="CAB3262522.1"/>
    </source>
</evidence>
<dbReference type="Pfam" id="PF00041">
    <property type="entry name" value="fn3"/>
    <property type="match status" value="1"/>
</dbReference>
<feature type="compositionally biased region" description="Polar residues" evidence="6">
    <location>
        <begin position="408"/>
        <end position="418"/>
    </location>
</feature>
<dbReference type="InterPro" id="IPR013783">
    <property type="entry name" value="Ig-like_fold"/>
</dbReference>
<dbReference type="GO" id="GO:0009897">
    <property type="term" value="C:external side of plasma membrane"/>
    <property type="evidence" value="ECO:0007669"/>
    <property type="project" value="TreeGrafter"/>
</dbReference>
<evidence type="ECO:0000256" key="4">
    <source>
        <dbReference type="ARBA" id="ARBA00023170"/>
    </source>
</evidence>
<keyword evidence="3" id="KW-1015">Disulfide bond</keyword>
<evidence type="ECO:0000256" key="3">
    <source>
        <dbReference type="ARBA" id="ARBA00023157"/>
    </source>
</evidence>
<dbReference type="PANTHER" id="PTHR23036">
    <property type="entry name" value="CYTOKINE RECEPTOR"/>
    <property type="match status" value="1"/>
</dbReference>
<evidence type="ECO:0000256" key="7">
    <source>
        <dbReference type="SAM" id="Phobius"/>
    </source>
</evidence>
<sequence>MKTLSNEENDKATLPTVSRKPDEPSPAIEDSQLRSLTVPFARGSGTEYSSYLTFSFKAFTAYKFAVALKADDRNIGPANELPSAYFFTTAAPKAEPHVKLNQIADDAIQVTWSDPPPDQWHGTIQGYTVYVSEDKMCGRRTRTTRKGNSCKYSCLSPERVENKSLHRQGDLGEDWKFQQTDLLKAVYGSYDHSSTIGGLQPGRMYYVRVSMWNKHGEGPCDAVEKIWWTREFSAASVVGICAGVVAFLIFFGAIITKRNKIRRTWCPKIPMPDFAPSLIIFDGRESEKFLEVGKETIDLLKNYKSTHGLSENEPKADTPFVVRSTAFKMQKLENCDKMSDDGIALKDDLMTNEDDFVSALKKTYGDRCICGSVDTLDSEGYTSPENALRISANQQRRRAQSAKDSGLATCSSTLDGNE</sequence>
<dbReference type="EMBL" id="LR786693">
    <property type="protein sequence ID" value="CAB3262522.1"/>
    <property type="molecule type" value="mRNA"/>
</dbReference>
<evidence type="ECO:0000256" key="2">
    <source>
        <dbReference type="ARBA" id="ARBA00022737"/>
    </source>
</evidence>
<organism evidence="9">
    <name type="scientific">Phallusia mammillata</name>
    <dbReference type="NCBI Taxonomy" id="59560"/>
    <lineage>
        <taxon>Eukaryota</taxon>
        <taxon>Metazoa</taxon>
        <taxon>Chordata</taxon>
        <taxon>Tunicata</taxon>
        <taxon>Ascidiacea</taxon>
        <taxon>Phlebobranchia</taxon>
        <taxon>Ascidiidae</taxon>
        <taxon>Phallusia</taxon>
    </lineage>
</organism>
<feature type="transmembrane region" description="Helical" evidence="7">
    <location>
        <begin position="232"/>
        <end position="255"/>
    </location>
</feature>
<dbReference type="SMART" id="SM00060">
    <property type="entry name" value="FN3"/>
    <property type="match status" value="1"/>
</dbReference>
<dbReference type="Gene3D" id="2.60.40.10">
    <property type="entry name" value="Immunoglobulins"/>
    <property type="match status" value="1"/>
</dbReference>
<evidence type="ECO:0000256" key="1">
    <source>
        <dbReference type="ARBA" id="ARBA00022729"/>
    </source>
</evidence>
<evidence type="ECO:0000256" key="5">
    <source>
        <dbReference type="ARBA" id="ARBA00023180"/>
    </source>
</evidence>
<dbReference type="SUPFAM" id="SSF49265">
    <property type="entry name" value="Fibronectin type III"/>
    <property type="match status" value="1"/>
</dbReference>
<proteinExistence type="evidence at transcript level"/>
<dbReference type="InterPro" id="IPR036116">
    <property type="entry name" value="FN3_sf"/>
</dbReference>
<name>A0A6F9DI25_9ASCI</name>
<dbReference type="GO" id="GO:0019955">
    <property type="term" value="F:cytokine binding"/>
    <property type="evidence" value="ECO:0007669"/>
    <property type="project" value="TreeGrafter"/>
</dbReference>
<dbReference type="InterPro" id="IPR003961">
    <property type="entry name" value="FN3_dom"/>
</dbReference>
<keyword evidence="5" id="KW-0325">Glycoprotein</keyword>
<dbReference type="CDD" id="cd00063">
    <property type="entry name" value="FN3"/>
    <property type="match status" value="1"/>
</dbReference>
<evidence type="ECO:0000259" key="8">
    <source>
        <dbReference type="SMART" id="SM00060"/>
    </source>
</evidence>
<reference evidence="9" key="1">
    <citation type="submission" date="2020-04" db="EMBL/GenBank/DDBJ databases">
        <authorList>
            <person name="Neveu A P."/>
        </authorList>
    </citation>
    <scope>NUCLEOTIDE SEQUENCE</scope>
    <source>
        <tissue evidence="9">Whole embryo</tissue>
    </source>
</reference>
<evidence type="ECO:0000256" key="6">
    <source>
        <dbReference type="SAM" id="MobiDB-lite"/>
    </source>
</evidence>
<accession>A0A6F9DI25</accession>
<keyword evidence="7" id="KW-0472">Membrane</keyword>
<dbReference type="GO" id="GO:0004896">
    <property type="term" value="F:cytokine receptor activity"/>
    <property type="evidence" value="ECO:0007669"/>
    <property type="project" value="TreeGrafter"/>
</dbReference>
<gene>
    <name evidence="9" type="primary">LOC100180191</name>
</gene>
<feature type="region of interest" description="Disordered" evidence="6">
    <location>
        <begin position="1"/>
        <end position="29"/>
    </location>
</feature>
<dbReference type="InterPro" id="IPR050379">
    <property type="entry name" value="Type-I_Cytokine_Rcpt"/>
</dbReference>
<dbReference type="GO" id="GO:0043235">
    <property type="term" value="C:receptor complex"/>
    <property type="evidence" value="ECO:0007669"/>
    <property type="project" value="TreeGrafter"/>
</dbReference>
<dbReference type="AlphaFoldDB" id="A0A6F9DI25"/>